<proteinExistence type="predicted"/>
<dbReference type="RefSeq" id="WP_006259367.1">
    <property type="nucleotide sequence ID" value="NZ_JH590837.1"/>
</dbReference>
<gene>
    <name evidence="1" type="ORF">HMPREF9715_01343</name>
</gene>
<evidence type="ECO:0008006" key="3">
    <source>
        <dbReference type="Google" id="ProtNLM"/>
    </source>
</evidence>
<evidence type="ECO:0000313" key="1">
    <source>
        <dbReference type="EMBL" id="EHO13469.1"/>
    </source>
</evidence>
<name>A0AAV3F4G8_9FLAO</name>
<sequence length="159" mass="18653">MKYLIILLVSISLLSCKNNSNRLKSSKEEKLSELVIKDSTFKRVFEKSIKEIEFDLVDEDVNQYIIDFHVDYENRSNLILAIRNCPPTTVIDLVYLKQYQGKKVYVYYSNSSRVRQAVSRFIDITDKPIKSVTLEIQPSEFECIYLREFIVHNDSLISL</sequence>
<dbReference type="Proteomes" id="UP000004834">
    <property type="component" value="Unassembled WGS sequence"/>
</dbReference>
<dbReference type="AlphaFoldDB" id="A0AAV3F4G8"/>
<reference evidence="1 2" key="1">
    <citation type="submission" date="2011-11" db="EMBL/GenBank/DDBJ databases">
        <title>The Genome Sequence of Myroides odoratimimus CIP 101113.</title>
        <authorList>
            <person name="Earl A."/>
            <person name="Ward D."/>
            <person name="Feldgarden M."/>
            <person name="Gevers D."/>
            <person name="Huys G."/>
            <person name="Young S.K."/>
            <person name="Zeng Q."/>
            <person name="Gargeya S."/>
            <person name="Fitzgerald M."/>
            <person name="Haas B."/>
            <person name="Abouelleil A."/>
            <person name="Alvarado L."/>
            <person name="Arachchi H.M."/>
            <person name="Berlin A."/>
            <person name="Brown A."/>
            <person name="Chapman S.B."/>
            <person name="Chen Z."/>
            <person name="Dunbar C."/>
            <person name="Freedman E."/>
            <person name="Gearin G."/>
            <person name="Goldberg J."/>
            <person name="Griggs A."/>
            <person name="Gujja S."/>
            <person name="Heiman D."/>
            <person name="Howarth C."/>
            <person name="Larson L."/>
            <person name="Lui A."/>
            <person name="MacDonald P.J.P."/>
            <person name="Montmayeur A."/>
            <person name="Murphy C."/>
            <person name="Neiman D."/>
            <person name="Pearson M."/>
            <person name="Priest M."/>
            <person name="Roberts A."/>
            <person name="Saif S."/>
            <person name="Shea T."/>
            <person name="Shenoy N."/>
            <person name="Sisk P."/>
            <person name="Stolte C."/>
            <person name="Sykes S."/>
            <person name="Wortman J."/>
            <person name="Nusbaum C."/>
            <person name="Birren B."/>
        </authorList>
    </citation>
    <scope>NUCLEOTIDE SEQUENCE [LARGE SCALE GENOMIC DNA]</scope>
    <source>
        <strain evidence="1 2">CIP 101113</strain>
    </source>
</reference>
<comment type="caution">
    <text evidence="1">The sequence shown here is derived from an EMBL/GenBank/DDBJ whole genome shotgun (WGS) entry which is preliminary data.</text>
</comment>
<organism evidence="1 2">
    <name type="scientific">Myroides odoratimimus CIP 101113</name>
    <dbReference type="NCBI Taxonomy" id="883154"/>
    <lineage>
        <taxon>Bacteria</taxon>
        <taxon>Pseudomonadati</taxon>
        <taxon>Bacteroidota</taxon>
        <taxon>Flavobacteriia</taxon>
        <taxon>Flavobacteriales</taxon>
        <taxon>Flavobacteriaceae</taxon>
        <taxon>Myroides</taxon>
    </lineage>
</organism>
<dbReference type="PROSITE" id="PS51257">
    <property type="entry name" value="PROKAR_LIPOPROTEIN"/>
    <property type="match status" value="1"/>
</dbReference>
<dbReference type="EMBL" id="AGEE01000010">
    <property type="protein sequence ID" value="EHO13469.1"/>
    <property type="molecule type" value="Genomic_DNA"/>
</dbReference>
<protein>
    <recommendedName>
        <fullName evidence="3">Lipoprotein</fullName>
    </recommendedName>
</protein>
<evidence type="ECO:0000313" key="2">
    <source>
        <dbReference type="Proteomes" id="UP000004834"/>
    </source>
</evidence>
<accession>A0AAV3F4G8</accession>